<dbReference type="GO" id="GO:0006508">
    <property type="term" value="P:proteolysis"/>
    <property type="evidence" value="ECO:0007669"/>
    <property type="project" value="UniProtKB-KW"/>
</dbReference>
<keyword evidence="6" id="KW-0472">Membrane</keyword>
<keyword evidence="6" id="KW-1133">Transmembrane helix</keyword>
<keyword evidence="3 5" id="KW-0378">Hydrolase</keyword>
<dbReference type="CDD" id="cd07560">
    <property type="entry name" value="Peptidase_S41_CPP"/>
    <property type="match status" value="1"/>
</dbReference>
<evidence type="ECO:0000256" key="2">
    <source>
        <dbReference type="ARBA" id="ARBA00022670"/>
    </source>
</evidence>
<dbReference type="SUPFAM" id="SSF50156">
    <property type="entry name" value="PDZ domain-like"/>
    <property type="match status" value="1"/>
</dbReference>
<feature type="domain" description="PDZ" evidence="7">
    <location>
        <begin position="110"/>
        <end position="174"/>
    </location>
</feature>
<protein>
    <submittedName>
        <fullName evidence="8">Carboxy-terminal-processing protease</fullName>
    </submittedName>
</protein>
<keyword evidence="6" id="KW-0812">Transmembrane</keyword>
<dbReference type="GO" id="GO:0030288">
    <property type="term" value="C:outer membrane-bounded periplasmic space"/>
    <property type="evidence" value="ECO:0007669"/>
    <property type="project" value="TreeGrafter"/>
</dbReference>
<evidence type="ECO:0000259" key="7">
    <source>
        <dbReference type="PROSITE" id="PS50106"/>
    </source>
</evidence>
<dbReference type="AlphaFoldDB" id="A0A0G1K5I2"/>
<evidence type="ECO:0000313" key="8">
    <source>
        <dbReference type="EMBL" id="KKT78738.1"/>
    </source>
</evidence>
<gene>
    <name evidence="8" type="ORF">UW74_C0017G0007</name>
</gene>
<dbReference type="Pfam" id="PF00595">
    <property type="entry name" value="PDZ"/>
    <property type="match status" value="1"/>
</dbReference>
<comment type="caution">
    <text evidence="8">The sequence shown here is derived from an EMBL/GenBank/DDBJ whole genome shotgun (WGS) entry which is preliminary data.</text>
</comment>
<dbReference type="Pfam" id="PF03572">
    <property type="entry name" value="Peptidase_S41"/>
    <property type="match status" value="1"/>
</dbReference>
<dbReference type="PATRIC" id="fig|1618657.3.peg.199"/>
<dbReference type="SUPFAM" id="SSF52096">
    <property type="entry name" value="ClpP/crotonase"/>
    <property type="match status" value="1"/>
</dbReference>
<evidence type="ECO:0000256" key="4">
    <source>
        <dbReference type="ARBA" id="ARBA00022825"/>
    </source>
</evidence>
<name>A0A0G1K5I2_9BACT</name>
<feature type="transmembrane region" description="Helical" evidence="6">
    <location>
        <begin position="9"/>
        <end position="31"/>
    </location>
</feature>
<dbReference type="FunFam" id="2.30.42.10:FF:000063">
    <property type="entry name" value="Peptidase, S41 family"/>
    <property type="match status" value="1"/>
</dbReference>
<dbReference type="NCBIfam" id="TIGR00225">
    <property type="entry name" value="prc"/>
    <property type="match status" value="1"/>
</dbReference>
<dbReference type="InterPro" id="IPR055210">
    <property type="entry name" value="CtpA/B_N"/>
</dbReference>
<evidence type="ECO:0000256" key="6">
    <source>
        <dbReference type="SAM" id="Phobius"/>
    </source>
</evidence>
<dbReference type="GO" id="GO:0008236">
    <property type="term" value="F:serine-type peptidase activity"/>
    <property type="evidence" value="ECO:0007669"/>
    <property type="project" value="UniProtKB-KW"/>
</dbReference>
<evidence type="ECO:0000256" key="1">
    <source>
        <dbReference type="ARBA" id="ARBA00009179"/>
    </source>
</evidence>
<sequence>MEISGRRKIYFILSALIVISASFALGAAFGYNQRPEIERVLGVINKSEPIPDTIDFSPFWKVWRIVGEKYGLPEEIDRQKMVWGAINGLLSSLDDPYTVFFPPAEKELFESEIRGNFEGVGMEIALKDGVLTVIAPLKGTPAANAGIKAGDKILKIDDRETDKMSVEEAVSHIRGPKGSSVKLTVFSSGADKPRDLNVVRDTIQVPAVETETNLSDGVFIIKINSFSERAAFEFQKALREFVLSKTNKLIIDVRGNPGGYLDSAVEIASWFLEIGKPVLREKYKDGKEDVLRSRGYNAFPSTPIVVLINEGSASASEILAGALRDNGKAKLVGKKTFGKGSVQEPIDIKDSSLAVVGMLKITIARWLTPNGEDITKQGIKPDYEIDNATPDEVKAKKDPQISKALEILKDWPLR</sequence>
<dbReference type="PANTHER" id="PTHR32060">
    <property type="entry name" value="TAIL-SPECIFIC PROTEASE"/>
    <property type="match status" value="1"/>
</dbReference>
<keyword evidence="2 5" id="KW-0645">Protease</keyword>
<organism evidence="8 9">
    <name type="scientific">Candidatus Giovannonibacteria bacterium GW2011_GWC2_44_8</name>
    <dbReference type="NCBI Taxonomy" id="1618657"/>
    <lineage>
        <taxon>Bacteria</taxon>
        <taxon>Candidatus Giovannoniibacteriota</taxon>
    </lineage>
</organism>
<dbReference type="Gene3D" id="2.30.42.10">
    <property type="match status" value="1"/>
</dbReference>
<dbReference type="Gene3D" id="3.30.750.44">
    <property type="match status" value="1"/>
</dbReference>
<dbReference type="InterPro" id="IPR036034">
    <property type="entry name" value="PDZ_sf"/>
</dbReference>
<dbReference type="EMBL" id="LCJM01000017">
    <property type="protein sequence ID" value="KKT78738.1"/>
    <property type="molecule type" value="Genomic_DNA"/>
</dbReference>
<dbReference type="InterPro" id="IPR005151">
    <property type="entry name" value="Tail-specific_protease"/>
</dbReference>
<dbReference type="InterPro" id="IPR001478">
    <property type="entry name" value="PDZ"/>
</dbReference>
<evidence type="ECO:0000256" key="5">
    <source>
        <dbReference type="RuleBase" id="RU004404"/>
    </source>
</evidence>
<dbReference type="InterPro" id="IPR029045">
    <property type="entry name" value="ClpP/crotonase-like_dom_sf"/>
</dbReference>
<evidence type="ECO:0000313" key="9">
    <source>
        <dbReference type="Proteomes" id="UP000034889"/>
    </source>
</evidence>
<dbReference type="CDD" id="cd06782">
    <property type="entry name" value="cpPDZ_CPP-like"/>
    <property type="match status" value="1"/>
</dbReference>
<accession>A0A0G1K5I2</accession>
<dbReference type="SMART" id="SM00245">
    <property type="entry name" value="TSPc"/>
    <property type="match status" value="1"/>
</dbReference>
<proteinExistence type="inferred from homology"/>
<comment type="similarity">
    <text evidence="1 5">Belongs to the peptidase S41A family.</text>
</comment>
<dbReference type="PROSITE" id="PS50106">
    <property type="entry name" value="PDZ"/>
    <property type="match status" value="1"/>
</dbReference>
<dbReference type="SMART" id="SM00228">
    <property type="entry name" value="PDZ"/>
    <property type="match status" value="1"/>
</dbReference>
<dbReference type="PANTHER" id="PTHR32060:SF30">
    <property type="entry name" value="CARBOXY-TERMINAL PROCESSING PROTEASE CTPA"/>
    <property type="match status" value="1"/>
</dbReference>
<reference evidence="8 9" key="1">
    <citation type="journal article" date="2015" name="Nature">
        <title>rRNA introns, odd ribosomes, and small enigmatic genomes across a large radiation of phyla.</title>
        <authorList>
            <person name="Brown C.T."/>
            <person name="Hug L.A."/>
            <person name="Thomas B.C."/>
            <person name="Sharon I."/>
            <person name="Castelle C.J."/>
            <person name="Singh A."/>
            <person name="Wilkins M.J."/>
            <person name="Williams K.H."/>
            <person name="Banfield J.F."/>
        </authorList>
    </citation>
    <scope>NUCLEOTIDE SEQUENCE [LARGE SCALE GENOMIC DNA]</scope>
</reference>
<dbReference type="GO" id="GO:0004175">
    <property type="term" value="F:endopeptidase activity"/>
    <property type="evidence" value="ECO:0007669"/>
    <property type="project" value="TreeGrafter"/>
</dbReference>
<evidence type="ECO:0000256" key="3">
    <source>
        <dbReference type="ARBA" id="ARBA00022801"/>
    </source>
</evidence>
<dbReference type="GO" id="GO:0007165">
    <property type="term" value="P:signal transduction"/>
    <property type="evidence" value="ECO:0007669"/>
    <property type="project" value="TreeGrafter"/>
</dbReference>
<dbReference type="Proteomes" id="UP000034889">
    <property type="component" value="Unassembled WGS sequence"/>
</dbReference>
<dbReference type="Pfam" id="PF22694">
    <property type="entry name" value="CtpB_N-like"/>
    <property type="match status" value="1"/>
</dbReference>
<keyword evidence="4 5" id="KW-0720">Serine protease</keyword>
<dbReference type="InterPro" id="IPR004447">
    <property type="entry name" value="Peptidase_S41A"/>
</dbReference>
<dbReference type="Gene3D" id="3.90.226.10">
    <property type="entry name" value="2-enoyl-CoA Hydratase, Chain A, domain 1"/>
    <property type="match status" value="1"/>
</dbReference>